<dbReference type="OrthoDB" id="9814995at2"/>
<protein>
    <recommendedName>
        <fullName evidence="1">Bacteriophage T5 Orf172 DNA-binding domain-containing protein</fullName>
    </recommendedName>
</protein>
<dbReference type="KEGG" id="elut:CKA38_11340"/>
<dbReference type="EMBL" id="CP023004">
    <property type="protein sequence ID" value="AWI09762.1"/>
    <property type="molecule type" value="Genomic_DNA"/>
</dbReference>
<dbReference type="SMART" id="SM00974">
    <property type="entry name" value="T5orf172"/>
    <property type="match status" value="1"/>
</dbReference>
<organism evidence="2 3">
    <name type="scientific">Ereboglobus luteus</name>
    <dbReference type="NCBI Taxonomy" id="1796921"/>
    <lineage>
        <taxon>Bacteria</taxon>
        <taxon>Pseudomonadati</taxon>
        <taxon>Verrucomicrobiota</taxon>
        <taxon>Opitutia</taxon>
        <taxon>Opitutales</taxon>
        <taxon>Opitutaceae</taxon>
        <taxon>Ereboglobus</taxon>
    </lineage>
</organism>
<name>A0A2U8E5G3_9BACT</name>
<accession>A0A2U8E5G3</accession>
<dbReference type="RefSeq" id="WP_108825576.1">
    <property type="nucleotide sequence ID" value="NZ_CP023004.1"/>
</dbReference>
<keyword evidence="3" id="KW-1185">Reference proteome</keyword>
<dbReference type="Pfam" id="PF13455">
    <property type="entry name" value="MUG113"/>
    <property type="match status" value="1"/>
</dbReference>
<proteinExistence type="predicted"/>
<dbReference type="AlphaFoldDB" id="A0A2U8E5G3"/>
<feature type="domain" description="Bacteriophage T5 Orf172 DNA-binding" evidence="1">
    <location>
        <begin position="282"/>
        <end position="376"/>
    </location>
</feature>
<evidence type="ECO:0000259" key="1">
    <source>
        <dbReference type="SMART" id="SM00974"/>
    </source>
</evidence>
<evidence type="ECO:0000313" key="3">
    <source>
        <dbReference type="Proteomes" id="UP000244896"/>
    </source>
</evidence>
<dbReference type="InterPro" id="IPR018306">
    <property type="entry name" value="Phage_T5_Orf172_DNA-bd"/>
</dbReference>
<reference evidence="2 3" key="1">
    <citation type="journal article" date="2018" name="Syst. Appl. Microbiol.">
        <title>Ereboglobus luteus gen. nov. sp. nov. from cockroach guts, and new insights into the oxygen relationship of the genera Opitutus and Didymococcus (Verrucomicrobia: Opitutaceae).</title>
        <authorList>
            <person name="Tegtmeier D."/>
            <person name="Belitz A."/>
            <person name="Radek R."/>
            <person name="Heimerl T."/>
            <person name="Brune A."/>
        </authorList>
    </citation>
    <scope>NUCLEOTIDE SEQUENCE [LARGE SCALE GENOMIC DNA]</scope>
    <source>
        <strain evidence="2 3">Ho45</strain>
    </source>
</reference>
<evidence type="ECO:0000313" key="2">
    <source>
        <dbReference type="EMBL" id="AWI09762.1"/>
    </source>
</evidence>
<sequence>MAERITNDDLELLDKLGVEVESEPASGRTPKEQRIIAGFEEIEHFFEAHGRLPQHGEDRDIFERLYAVRLERIRDSVECLGILEPLDKHGLLGKKNEPEACCVNEDSSDAALLESLGVDGQQSEISQLVHVRSREEIKAAEEVARRTLCADFDHFKPMFEKVQQELTDGSRQTLKYQDNAEVNQGDMFILDGQKILVASVGASFVNDYGRPDRRLRVIYDNGTESDLLVRSLQRALNKDKTSRRITKPDHGPLFSDQTEEDDVATGCVYVLRSKSDHPFVAQNRNVLHKIGVTGGDVKNRIANAKKDPTYLLADVEIVATFKLANINREKLEALLHKFFASARLDVELKDRFGTNIEPREWFLVPFSVIEEAIEKLKDGSIEDYRYNPERAQIVKRNK</sequence>
<dbReference type="Proteomes" id="UP000244896">
    <property type="component" value="Chromosome"/>
</dbReference>
<gene>
    <name evidence="2" type="ORF">CKA38_11340</name>
</gene>